<organism evidence="2">
    <name type="scientific">Candidatus Heimdallarchaeum aukensis</name>
    <dbReference type="NCBI Taxonomy" id="2876573"/>
    <lineage>
        <taxon>Archaea</taxon>
        <taxon>Promethearchaeati</taxon>
        <taxon>Candidatus Heimdallarchaeota</taxon>
        <taxon>Candidatus Heimdallarchaeia (ex Rinke et al. 2021) (nom. nud.)</taxon>
        <taxon>Candidatus Heimdallarchaeales</taxon>
        <taxon>Candidatus Heimdallarchaeaceae</taxon>
        <taxon>Candidatus Heimdallarchaeum</taxon>
    </lineage>
</organism>
<feature type="transmembrane region" description="Helical" evidence="1">
    <location>
        <begin position="101"/>
        <end position="120"/>
    </location>
</feature>
<keyword evidence="1" id="KW-1133">Transmembrane helix</keyword>
<reference evidence="2" key="1">
    <citation type="journal article" date="2022" name="Nat. Microbiol.">
        <title>Unique mobile elements and scalable gene flow at the prokaryote-eukaryote boundary revealed by circularized Asgard archaea genomes.</title>
        <authorList>
            <person name="Wu F."/>
            <person name="Speth D.R."/>
            <person name="Philosof A."/>
            <person name="Cremiere A."/>
            <person name="Narayanan A."/>
            <person name="Barco R.A."/>
            <person name="Connon S.A."/>
            <person name="Amend J.P."/>
            <person name="Antoshechkin I.A."/>
            <person name="Orphan V.J."/>
        </authorList>
    </citation>
    <scope>NUCLEOTIDE SEQUENCE</scope>
    <source>
        <strain evidence="2">PM71</strain>
    </source>
</reference>
<feature type="transmembrane region" description="Helical" evidence="1">
    <location>
        <begin position="206"/>
        <end position="225"/>
    </location>
</feature>
<feature type="transmembrane region" description="Helical" evidence="1">
    <location>
        <begin position="140"/>
        <end position="161"/>
    </location>
</feature>
<accession>A0A9Y1BLP7</accession>
<keyword evidence="1" id="KW-0812">Transmembrane</keyword>
<feature type="transmembrane region" description="Helical" evidence="1">
    <location>
        <begin position="69"/>
        <end position="89"/>
    </location>
</feature>
<evidence type="ECO:0000313" key="2">
    <source>
        <dbReference type="EMBL" id="UJG41319.1"/>
    </source>
</evidence>
<dbReference type="Proteomes" id="UP001201020">
    <property type="component" value="Chromosome"/>
</dbReference>
<sequence>MIWLSLSYSIFSLIILTMFLIVIIIKQLELRCTAVYFLIMIIVSIIGWIVGDMLQIIFSSLENKELVLLFSRIATISSMIAMISTVLFARVLTARQTLNSTIVIIAFMLFSAVVALTLSSSYKVIDPPKDVEFYKTEAELLWVIFDGVLVIFAGSVFLYYLIRQRKIVQKRYLPVLTLMSVGVIIAFFVSTILYTIYAIWFIVPLLHLELVSASLGAIIIGIAMIKGGKEAIYYSSRVFSLHIFDEVGISYYASVFQAGYIVDEQLISGVASAIISFAKELIGKEVFPREIDLDDYSLLLAKKDNIIILISVEYPTAHLRQTMNNIIEKFSMDMSEEEIGNLVENYICFEPRKLVH</sequence>
<evidence type="ECO:0000256" key="1">
    <source>
        <dbReference type="SAM" id="Phobius"/>
    </source>
</evidence>
<gene>
    <name evidence="2" type="ORF">K9W45_02390</name>
</gene>
<feature type="transmembrane region" description="Helical" evidence="1">
    <location>
        <begin position="37"/>
        <end position="57"/>
    </location>
</feature>
<protein>
    <submittedName>
        <fullName evidence="2">Uncharacterized protein</fullName>
    </submittedName>
</protein>
<keyword evidence="1" id="KW-0472">Membrane</keyword>
<proteinExistence type="predicted"/>
<dbReference type="AlphaFoldDB" id="A0A9Y1BLP7"/>
<feature type="transmembrane region" description="Helical" evidence="1">
    <location>
        <begin position="173"/>
        <end position="200"/>
    </location>
</feature>
<dbReference type="EMBL" id="CP084166">
    <property type="protein sequence ID" value="UJG41319.1"/>
    <property type="molecule type" value="Genomic_DNA"/>
</dbReference>
<name>A0A9Y1BLP7_9ARCH</name>
<feature type="transmembrane region" description="Helical" evidence="1">
    <location>
        <begin position="6"/>
        <end position="25"/>
    </location>
</feature>